<dbReference type="SMART" id="SM00516">
    <property type="entry name" value="SEC14"/>
    <property type="match status" value="1"/>
</dbReference>
<feature type="domain" description="CRAL-TRIO" evidence="1">
    <location>
        <begin position="72"/>
        <end position="246"/>
    </location>
</feature>
<dbReference type="InterPro" id="IPR001251">
    <property type="entry name" value="CRAL-TRIO_dom"/>
</dbReference>
<dbReference type="Pfam" id="PF00650">
    <property type="entry name" value="CRAL_TRIO"/>
    <property type="match status" value="1"/>
</dbReference>
<evidence type="ECO:0000313" key="2">
    <source>
        <dbReference type="EMBL" id="JAC57400.1"/>
    </source>
</evidence>
<dbReference type="OrthoDB" id="1434354at2759"/>
<dbReference type="SUPFAM" id="SSF46938">
    <property type="entry name" value="CRAL/TRIO N-terminal domain"/>
    <property type="match status" value="1"/>
</dbReference>
<reference evidence="2" key="1">
    <citation type="journal article" date="2014" name="BMC Genomics">
        <title>Characterizing the developmental transcriptome of the oriental fruit fly, Bactrocera dorsalis (Diptera: Tephritidae) through comparative genomic analysis with Drosophila melanogaster utilizing modENCODE datasets.</title>
        <authorList>
            <person name="Geib S.M."/>
            <person name="Calla B."/>
            <person name="Hall B."/>
            <person name="Hou S."/>
            <person name="Manoukis N.C."/>
        </authorList>
    </citation>
    <scope>NUCLEOTIDE SEQUENCE</scope>
    <source>
        <strain evidence="2">Punador</strain>
    </source>
</reference>
<gene>
    <name evidence="2" type="primary">TTPAL</name>
</gene>
<name>A0A034WT83_BACDO</name>
<dbReference type="KEGG" id="bdr:105233470"/>
<dbReference type="AlphaFoldDB" id="A0A034WT83"/>
<dbReference type="SUPFAM" id="SSF52087">
    <property type="entry name" value="CRAL/TRIO domain"/>
    <property type="match status" value="1"/>
</dbReference>
<dbReference type="EMBL" id="GAKP01001552">
    <property type="protein sequence ID" value="JAC57400.1"/>
    <property type="molecule type" value="Transcribed_RNA"/>
</dbReference>
<organism evidence="2">
    <name type="scientific">Bactrocera dorsalis</name>
    <name type="common">Oriental fruit fly</name>
    <name type="synonym">Dacus dorsalis</name>
    <dbReference type="NCBI Taxonomy" id="27457"/>
    <lineage>
        <taxon>Eukaryota</taxon>
        <taxon>Metazoa</taxon>
        <taxon>Ecdysozoa</taxon>
        <taxon>Arthropoda</taxon>
        <taxon>Hexapoda</taxon>
        <taxon>Insecta</taxon>
        <taxon>Pterygota</taxon>
        <taxon>Neoptera</taxon>
        <taxon>Endopterygota</taxon>
        <taxon>Diptera</taxon>
        <taxon>Brachycera</taxon>
        <taxon>Muscomorpha</taxon>
        <taxon>Tephritoidea</taxon>
        <taxon>Tephritidae</taxon>
        <taxon>Bactrocera</taxon>
        <taxon>Bactrocera</taxon>
    </lineage>
</organism>
<accession>A0A034WT83</accession>
<dbReference type="PANTHER" id="PTHR10174">
    <property type="entry name" value="ALPHA-TOCOPHEROL TRANSFER PROTEIN-RELATED"/>
    <property type="match status" value="1"/>
</dbReference>
<dbReference type="PANTHER" id="PTHR10174:SF222">
    <property type="entry name" value="GH10083P-RELATED"/>
    <property type="match status" value="1"/>
</dbReference>
<dbReference type="InterPro" id="IPR036273">
    <property type="entry name" value="CRAL/TRIO_N_dom_sf"/>
</dbReference>
<dbReference type="CDD" id="cd00170">
    <property type="entry name" value="SEC14"/>
    <property type="match status" value="1"/>
</dbReference>
<dbReference type="GO" id="GO:0016020">
    <property type="term" value="C:membrane"/>
    <property type="evidence" value="ECO:0007669"/>
    <property type="project" value="TreeGrafter"/>
</dbReference>
<dbReference type="PROSITE" id="PS50191">
    <property type="entry name" value="CRAL_TRIO"/>
    <property type="match status" value="1"/>
</dbReference>
<proteinExistence type="predicted"/>
<dbReference type="GO" id="GO:1902936">
    <property type="term" value="F:phosphatidylinositol bisphosphate binding"/>
    <property type="evidence" value="ECO:0007669"/>
    <property type="project" value="TreeGrafter"/>
</dbReference>
<dbReference type="InterPro" id="IPR036865">
    <property type="entry name" value="CRAL-TRIO_dom_sf"/>
</dbReference>
<dbReference type="PRINTS" id="PR00180">
    <property type="entry name" value="CRETINALDHBP"/>
</dbReference>
<sequence length="287" mass="33631">MKFDAAEEAEIDELYEWFQQNPKLPKEIDRILLKRFYRCMYGDLKATKKLIQINYSLRNKHPHIFLERDPTDADSKQTFDYADLVPLPGLTSEGYKVSCYRMVDMDPGKVNHNADTKAFFMVSDCRFNMYDGDVSIEGHLETFASGEVQIFDMNGYTLKHLSKMTFSTLRIYMAFLQEALPVHLKAIHIINCPSYLDKVVSILKPFVSREVFKLIHFHTENLDSLYEHVPRSILPEEYGGDGGKLADLKAQLLTELSRKREYLMDPNHWKIDKEKENAERRRWPFKS</sequence>
<protein>
    <submittedName>
        <fullName evidence="2">Alpha-tocopherol transfer-like protein</fullName>
    </submittedName>
</protein>
<dbReference type="RefSeq" id="XP_011213869.2">
    <property type="nucleotide sequence ID" value="XM_011215567.4"/>
</dbReference>
<dbReference type="Gene3D" id="1.20.5.1200">
    <property type="entry name" value="Alpha-tocopherol transfer"/>
    <property type="match status" value="1"/>
</dbReference>
<dbReference type="Gene3D" id="3.40.525.10">
    <property type="entry name" value="CRAL-TRIO lipid binding domain"/>
    <property type="match status" value="1"/>
</dbReference>
<evidence type="ECO:0000259" key="1">
    <source>
        <dbReference type="PROSITE" id="PS50191"/>
    </source>
</evidence>